<dbReference type="Proteomes" id="UP001324384">
    <property type="component" value="Chromosome"/>
</dbReference>
<dbReference type="InterPro" id="IPR005119">
    <property type="entry name" value="LysR_subst-bd"/>
</dbReference>
<evidence type="ECO:0000256" key="3">
    <source>
        <dbReference type="ARBA" id="ARBA00023125"/>
    </source>
</evidence>
<evidence type="ECO:0000256" key="4">
    <source>
        <dbReference type="ARBA" id="ARBA00023163"/>
    </source>
</evidence>
<sequence>MDRLLAMEVFTKTHELGTLWRAAEALNISTAAATRLLAGLESHLNVKLIERTTRRNALTPIGHEYYHQCKAFIAELNETEAKITALSSVAEGTLTIASSISFAKLYLAPLIPEFHELYPKITINIIGDNRYHDVLNSQIDVAIRTREFERNSNITVRKLASTCRILAASPAYLSKKGMPIHIEDLDDHDLLIYSYANNPTEMHFTHTNGQTAYFKCQPLLESNDGQIIRSAALNDAGILVQPMYVIY</sequence>
<evidence type="ECO:0000256" key="2">
    <source>
        <dbReference type="ARBA" id="ARBA00023015"/>
    </source>
</evidence>
<reference evidence="6 7" key="1">
    <citation type="submission" date="2023-12" db="EMBL/GenBank/DDBJ databases">
        <title>Genome sequencing and assembly of bacterial species from a model synthetic community.</title>
        <authorList>
            <person name="Hogle S.L."/>
        </authorList>
    </citation>
    <scope>NUCLEOTIDE SEQUENCE [LARGE SCALE GENOMIC DNA]</scope>
    <source>
        <strain evidence="6 7">HAMBI_2792</strain>
    </source>
</reference>
<proteinExistence type="inferred from homology"/>
<gene>
    <name evidence="6" type="ORF">U0021_02320</name>
</gene>
<keyword evidence="7" id="KW-1185">Reference proteome</keyword>
<keyword evidence="4" id="KW-0804">Transcription</keyword>
<organism evidence="6 7">
    <name type="scientific">Moraxella canis</name>
    <dbReference type="NCBI Taxonomy" id="90239"/>
    <lineage>
        <taxon>Bacteria</taxon>
        <taxon>Pseudomonadati</taxon>
        <taxon>Pseudomonadota</taxon>
        <taxon>Gammaproteobacteria</taxon>
        <taxon>Moraxellales</taxon>
        <taxon>Moraxellaceae</taxon>
        <taxon>Moraxella</taxon>
    </lineage>
</organism>
<evidence type="ECO:0000256" key="1">
    <source>
        <dbReference type="ARBA" id="ARBA00009437"/>
    </source>
</evidence>
<dbReference type="EMBL" id="CP139961">
    <property type="protein sequence ID" value="WQE04453.1"/>
    <property type="molecule type" value="Genomic_DNA"/>
</dbReference>
<dbReference type="Pfam" id="PF00126">
    <property type="entry name" value="HTH_1"/>
    <property type="match status" value="1"/>
</dbReference>
<dbReference type="SUPFAM" id="SSF53850">
    <property type="entry name" value="Periplasmic binding protein-like II"/>
    <property type="match status" value="1"/>
</dbReference>
<keyword evidence="2" id="KW-0805">Transcription regulation</keyword>
<comment type="similarity">
    <text evidence="1">Belongs to the LysR transcriptional regulatory family.</text>
</comment>
<dbReference type="Gene3D" id="3.40.190.290">
    <property type="match status" value="1"/>
</dbReference>
<dbReference type="InterPro" id="IPR036390">
    <property type="entry name" value="WH_DNA-bd_sf"/>
</dbReference>
<dbReference type="InterPro" id="IPR000847">
    <property type="entry name" value="LysR_HTH_N"/>
</dbReference>
<dbReference type="SUPFAM" id="SSF46785">
    <property type="entry name" value="Winged helix' DNA-binding domain"/>
    <property type="match status" value="1"/>
</dbReference>
<dbReference type="RefSeq" id="WP_264756305.1">
    <property type="nucleotide sequence ID" value="NZ_CP139961.1"/>
</dbReference>
<evidence type="ECO:0000259" key="5">
    <source>
        <dbReference type="PROSITE" id="PS50931"/>
    </source>
</evidence>
<protein>
    <submittedName>
        <fullName evidence="6">LysR substrate-binding domain-containing protein</fullName>
    </submittedName>
</protein>
<dbReference type="PANTHER" id="PTHR30537">
    <property type="entry name" value="HTH-TYPE TRANSCRIPTIONAL REGULATOR"/>
    <property type="match status" value="1"/>
</dbReference>
<dbReference type="Pfam" id="PF03466">
    <property type="entry name" value="LysR_substrate"/>
    <property type="match status" value="1"/>
</dbReference>
<dbReference type="InterPro" id="IPR058163">
    <property type="entry name" value="LysR-type_TF_proteobact-type"/>
</dbReference>
<dbReference type="Gene3D" id="1.10.10.10">
    <property type="entry name" value="Winged helix-like DNA-binding domain superfamily/Winged helix DNA-binding domain"/>
    <property type="match status" value="1"/>
</dbReference>
<dbReference type="InterPro" id="IPR036388">
    <property type="entry name" value="WH-like_DNA-bd_sf"/>
</dbReference>
<evidence type="ECO:0000313" key="6">
    <source>
        <dbReference type="EMBL" id="WQE04453.1"/>
    </source>
</evidence>
<name>A0ABZ0WYW1_9GAMM</name>
<dbReference type="PANTHER" id="PTHR30537:SF5">
    <property type="entry name" value="HTH-TYPE TRANSCRIPTIONAL ACTIVATOR TTDR-RELATED"/>
    <property type="match status" value="1"/>
</dbReference>
<accession>A0ABZ0WYW1</accession>
<evidence type="ECO:0000313" key="7">
    <source>
        <dbReference type="Proteomes" id="UP001324384"/>
    </source>
</evidence>
<dbReference type="CDD" id="cd08422">
    <property type="entry name" value="PBP2_CrgA_like"/>
    <property type="match status" value="1"/>
</dbReference>
<feature type="domain" description="HTH lysR-type" evidence="5">
    <location>
        <begin position="1"/>
        <end position="59"/>
    </location>
</feature>
<dbReference type="PROSITE" id="PS50931">
    <property type="entry name" value="HTH_LYSR"/>
    <property type="match status" value="1"/>
</dbReference>
<keyword evidence="3" id="KW-0238">DNA-binding</keyword>